<name>A0A1A8AAA2_NOTFU</name>
<dbReference type="EMBL" id="HADY01013128">
    <property type="protein sequence ID" value="SBP51613.1"/>
    <property type="molecule type" value="Transcribed_RNA"/>
</dbReference>
<feature type="non-terminal residue" evidence="1">
    <location>
        <position position="1"/>
    </location>
</feature>
<proteinExistence type="predicted"/>
<evidence type="ECO:0000313" key="1">
    <source>
        <dbReference type="EMBL" id="SBP51613.1"/>
    </source>
</evidence>
<sequence length="196" mass="22055">QDDSVEMRREVSIHGLVVYLREKEEKLFKEQSVDRDLTNEVLKIIVTRGASSDPASAQIGTVGTEVLEEVDVPRACALLMGLIYSLNLSYPKELKNTFEVFQKCVEWWVWAPGTDGLGTRAARLRWETYMQPGWVLGRGSRRAGGRNLHHFVWSRGNEGERAKVTITAISRGSARKDCDLQIAPCLSCWHPVITPS</sequence>
<protein>
    <submittedName>
        <fullName evidence="1">Si:ch211-166e11.5</fullName>
    </submittedName>
</protein>
<dbReference type="PANTHER" id="PTHR31025:SF31">
    <property type="entry name" value="SI:CH211-166E11.5"/>
    <property type="match status" value="1"/>
</dbReference>
<dbReference type="AlphaFoldDB" id="A0A1A8AAA2"/>
<gene>
    <name evidence="1" type="primary">SI:CH211-166E11.5</name>
</gene>
<accession>A0A1A8AAA2</accession>
<reference evidence="1" key="1">
    <citation type="submission" date="2016-05" db="EMBL/GenBank/DDBJ databases">
        <authorList>
            <person name="Lavstsen T."/>
            <person name="Jespersen J.S."/>
        </authorList>
    </citation>
    <scope>NUCLEOTIDE SEQUENCE</scope>
    <source>
        <tissue evidence="1">Brain</tissue>
    </source>
</reference>
<reference evidence="1" key="2">
    <citation type="submission" date="2016-06" db="EMBL/GenBank/DDBJ databases">
        <title>The genome of a short-lived fish provides insights into sex chromosome evolution and the genetic control of aging.</title>
        <authorList>
            <person name="Reichwald K."/>
            <person name="Felder M."/>
            <person name="Petzold A."/>
            <person name="Koch P."/>
            <person name="Groth M."/>
            <person name="Platzer M."/>
        </authorList>
    </citation>
    <scope>NUCLEOTIDE SEQUENCE</scope>
    <source>
        <tissue evidence="1">Brain</tissue>
    </source>
</reference>
<organism evidence="1">
    <name type="scientific">Nothobranchius furzeri</name>
    <name type="common">Turquoise killifish</name>
    <dbReference type="NCBI Taxonomy" id="105023"/>
    <lineage>
        <taxon>Eukaryota</taxon>
        <taxon>Metazoa</taxon>
        <taxon>Chordata</taxon>
        <taxon>Craniata</taxon>
        <taxon>Vertebrata</taxon>
        <taxon>Euteleostomi</taxon>
        <taxon>Actinopterygii</taxon>
        <taxon>Neopterygii</taxon>
        <taxon>Teleostei</taxon>
        <taxon>Neoteleostei</taxon>
        <taxon>Acanthomorphata</taxon>
        <taxon>Ovalentaria</taxon>
        <taxon>Atherinomorphae</taxon>
        <taxon>Cyprinodontiformes</taxon>
        <taxon>Nothobranchiidae</taxon>
        <taxon>Nothobranchius</taxon>
    </lineage>
</organism>
<dbReference type="PANTHER" id="PTHR31025">
    <property type="entry name" value="SI:CH211-196P9.1-RELATED"/>
    <property type="match status" value="1"/>
</dbReference>